<dbReference type="AlphaFoldDB" id="A0A8J7FIU4"/>
<dbReference type="Proteomes" id="UP000604481">
    <property type="component" value="Unassembled WGS sequence"/>
</dbReference>
<dbReference type="Gene3D" id="3.40.190.10">
    <property type="entry name" value="Periplasmic binding protein-like II"/>
    <property type="match status" value="1"/>
</dbReference>
<evidence type="ECO:0000313" key="3">
    <source>
        <dbReference type="Proteomes" id="UP000604481"/>
    </source>
</evidence>
<keyword evidence="1" id="KW-0732">Signal</keyword>
<sequence>MTLSRRNLLAMLLLAALSPFASAEDNTITILTQQDVLSDYQKFLKGRDPLGITQFGGEHSRRDVVELVLVQQALKAGGNTRPLRLVTVNNTSDSYNRYLKEVSSGNASLGGNSVWLIDLKPLADKVYISEPSIRQGEFTAGLYTTPGNKAALAAQDKAAVQKLTAVVADSWKPDIATLESIPIPNVLKTQSWESMVGMVSKQRADVILAPFQPTPDLSFEAAGQKFVPIPNIRVGLQGSRHFFVSRSFPNSAQIAKALNTGLDQLRANGTIEKAYRESGFFNEATAKWSKIN</sequence>
<keyword evidence="3" id="KW-1185">Reference proteome</keyword>
<name>A0A8J7FIU4_9NEIS</name>
<feature type="signal peptide" evidence="1">
    <location>
        <begin position="1"/>
        <end position="23"/>
    </location>
</feature>
<accession>A0A8J7FIU4</accession>
<dbReference type="SUPFAM" id="SSF53850">
    <property type="entry name" value="Periplasmic binding protein-like II"/>
    <property type="match status" value="1"/>
</dbReference>
<evidence type="ECO:0008006" key="4">
    <source>
        <dbReference type="Google" id="ProtNLM"/>
    </source>
</evidence>
<proteinExistence type="predicted"/>
<evidence type="ECO:0000256" key="1">
    <source>
        <dbReference type="SAM" id="SignalP"/>
    </source>
</evidence>
<gene>
    <name evidence="2" type="ORF">INR99_12405</name>
</gene>
<comment type="caution">
    <text evidence="2">The sequence shown here is derived from an EMBL/GenBank/DDBJ whole genome shotgun (WGS) entry which is preliminary data.</text>
</comment>
<feature type="chain" id="PRO_5035322717" description="Solute-binding protein family 3/N-terminal domain-containing protein" evidence="1">
    <location>
        <begin position="24"/>
        <end position="292"/>
    </location>
</feature>
<dbReference type="EMBL" id="JADFUA010000007">
    <property type="protein sequence ID" value="MBE9610143.1"/>
    <property type="molecule type" value="Genomic_DNA"/>
</dbReference>
<organism evidence="2 3">
    <name type="scientific">Chitinilyticum piscinae</name>
    <dbReference type="NCBI Taxonomy" id="2866724"/>
    <lineage>
        <taxon>Bacteria</taxon>
        <taxon>Pseudomonadati</taxon>
        <taxon>Pseudomonadota</taxon>
        <taxon>Betaproteobacteria</taxon>
        <taxon>Neisseriales</taxon>
        <taxon>Chitinibacteraceae</taxon>
        <taxon>Chitinilyticum</taxon>
    </lineage>
</organism>
<reference evidence="2 3" key="1">
    <citation type="submission" date="2020-10" db="EMBL/GenBank/DDBJ databases">
        <title>The genome sequence of Chitinilyticum litopenaei 4Y14.</title>
        <authorList>
            <person name="Liu Y."/>
        </authorList>
    </citation>
    <scope>NUCLEOTIDE SEQUENCE [LARGE SCALE GENOMIC DNA]</scope>
    <source>
        <strain evidence="2 3">4Y14</strain>
    </source>
</reference>
<evidence type="ECO:0000313" key="2">
    <source>
        <dbReference type="EMBL" id="MBE9610143.1"/>
    </source>
</evidence>
<dbReference type="RefSeq" id="WP_194116669.1">
    <property type="nucleotide sequence ID" value="NZ_JADFUA010000007.1"/>
</dbReference>
<protein>
    <recommendedName>
        <fullName evidence="4">Solute-binding protein family 3/N-terminal domain-containing protein</fullName>
    </recommendedName>
</protein>